<keyword evidence="7" id="KW-0539">Nucleus</keyword>
<evidence type="ECO:0000313" key="10">
    <source>
        <dbReference type="EMBL" id="JAD17343.1"/>
    </source>
</evidence>
<evidence type="ECO:0000256" key="3">
    <source>
        <dbReference type="ARBA" id="ARBA00006958"/>
    </source>
</evidence>
<evidence type="ECO:0000256" key="5">
    <source>
        <dbReference type="ARBA" id="ARBA00022723"/>
    </source>
</evidence>
<keyword evidence="6" id="KW-0378">Hydrolase</keyword>
<dbReference type="GO" id="GO:0004518">
    <property type="term" value="F:nuclease activity"/>
    <property type="evidence" value="ECO:0007669"/>
    <property type="project" value="UniProtKB-KW"/>
</dbReference>
<dbReference type="Pfam" id="PF13359">
    <property type="entry name" value="DDE_Tnp_4"/>
    <property type="match status" value="1"/>
</dbReference>
<sequence length="429" mass="48620">MDPEDLSDSEEEEEDDDLMLFILPALYLASTEVATPDHTPKFSVAERVCRMLEDDRGQDSDLDATKIVTPDHTPKYSVAERVCKVLEDDRGQSYDKLRVEPHIIQEFSGYLRSKNLLRNTRGFSVEEQIGMFIYMLSQNASFQKLNNRFQHSTETIHRHIKACFDVVTSLTGEFVKPPSIEVHWKISSDPRYGPYFENCVGAIDGVHIPLRISDSESAPYRNKGESLSQNVMLACDFNLNFVHVCCGREGSASDAAVLYSAMESGFQVPTGKYYLVDGGYANTPSFLAPYTGVPYHTEEQEQSNFQPRDYKELFNLRHAQLRNHIKHAIVLLKTRFPILNVATSYRKDTQLKIPAAAVVLHNIIQRQGGAEEWLSNQTVPLSTLKIGAIPNGDDAYGNDVAAFNNQWYMGNALRDDIAERMWADYERSR</sequence>
<protein>
    <submittedName>
        <fullName evidence="10">Uncharacterized protein</fullName>
    </submittedName>
</protein>
<feature type="domain" description="DDE Tnp4" evidence="8">
    <location>
        <begin position="203"/>
        <end position="362"/>
    </location>
</feature>
<dbReference type="AlphaFoldDB" id="A0A0A8XX57"/>
<reference evidence="10" key="1">
    <citation type="submission" date="2014-09" db="EMBL/GenBank/DDBJ databases">
        <authorList>
            <person name="Magalhaes I.L.F."/>
            <person name="Oliveira U."/>
            <person name="Santos F.R."/>
            <person name="Vidigal T.H.D.A."/>
            <person name="Brescovit A.D."/>
            <person name="Santos A.J."/>
        </authorList>
    </citation>
    <scope>NUCLEOTIDE SEQUENCE</scope>
    <source>
        <tissue evidence="10">Shoot tissue taken approximately 20 cm above the soil surface</tissue>
    </source>
</reference>
<accession>A0A0A8XX57</accession>
<reference evidence="10" key="2">
    <citation type="journal article" date="2015" name="Data Brief">
        <title>Shoot transcriptome of the giant reed, Arundo donax.</title>
        <authorList>
            <person name="Barrero R.A."/>
            <person name="Guerrero F.D."/>
            <person name="Moolhuijzen P."/>
            <person name="Goolsby J.A."/>
            <person name="Tidwell J."/>
            <person name="Bellgard S.E."/>
            <person name="Bellgard M.I."/>
        </authorList>
    </citation>
    <scope>NUCLEOTIDE SEQUENCE</scope>
    <source>
        <tissue evidence="10">Shoot tissue taken approximately 20 cm above the soil surface</tissue>
    </source>
</reference>
<dbReference type="InterPro" id="IPR045249">
    <property type="entry name" value="HARBI1-like"/>
</dbReference>
<keyword evidence="5" id="KW-0479">Metal-binding</keyword>
<dbReference type="Pfam" id="PF26138">
    <property type="entry name" value="DUF8040"/>
    <property type="match status" value="1"/>
</dbReference>
<keyword evidence="4" id="KW-0540">Nuclease</keyword>
<name>A0A0A8XX57_ARUDO</name>
<evidence type="ECO:0000256" key="7">
    <source>
        <dbReference type="ARBA" id="ARBA00023242"/>
    </source>
</evidence>
<evidence type="ECO:0000256" key="4">
    <source>
        <dbReference type="ARBA" id="ARBA00022722"/>
    </source>
</evidence>
<dbReference type="InterPro" id="IPR027806">
    <property type="entry name" value="HARBI1_dom"/>
</dbReference>
<organism evidence="10">
    <name type="scientific">Arundo donax</name>
    <name type="common">Giant reed</name>
    <name type="synonym">Donax arundinaceus</name>
    <dbReference type="NCBI Taxonomy" id="35708"/>
    <lineage>
        <taxon>Eukaryota</taxon>
        <taxon>Viridiplantae</taxon>
        <taxon>Streptophyta</taxon>
        <taxon>Embryophyta</taxon>
        <taxon>Tracheophyta</taxon>
        <taxon>Spermatophyta</taxon>
        <taxon>Magnoliopsida</taxon>
        <taxon>Liliopsida</taxon>
        <taxon>Poales</taxon>
        <taxon>Poaceae</taxon>
        <taxon>PACMAD clade</taxon>
        <taxon>Arundinoideae</taxon>
        <taxon>Arundineae</taxon>
        <taxon>Arundo</taxon>
    </lineage>
</organism>
<evidence type="ECO:0000256" key="6">
    <source>
        <dbReference type="ARBA" id="ARBA00022801"/>
    </source>
</evidence>
<dbReference type="InterPro" id="IPR058353">
    <property type="entry name" value="DUF8040"/>
</dbReference>
<comment type="similarity">
    <text evidence="3">Belongs to the HARBI1 family.</text>
</comment>
<evidence type="ECO:0000256" key="2">
    <source>
        <dbReference type="ARBA" id="ARBA00004123"/>
    </source>
</evidence>
<comment type="subcellular location">
    <subcellularLocation>
        <location evidence="2">Nucleus</location>
    </subcellularLocation>
</comment>
<dbReference type="PANTHER" id="PTHR22930">
    <property type="match status" value="1"/>
</dbReference>
<comment type="cofactor">
    <cofactor evidence="1">
        <name>a divalent metal cation</name>
        <dbReference type="ChEBI" id="CHEBI:60240"/>
    </cofactor>
</comment>
<evidence type="ECO:0000259" key="8">
    <source>
        <dbReference type="Pfam" id="PF13359"/>
    </source>
</evidence>
<dbReference type="EMBL" id="GBRH01280552">
    <property type="protein sequence ID" value="JAD17343.1"/>
    <property type="molecule type" value="Transcribed_RNA"/>
</dbReference>
<feature type="domain" description="DUF8040" evidence="9">
    <location>
        <begin position="75"/>
        <end position="168"/>
    </location>
</feature>
<proteinExistence type="inferred from homology"/>
<evidence type="ECO:0000259" key="9">
    <source>
        <dbReference type="Pfam" id="PF26138"/>
    </source>
</evidence>
<dbReference type="GO" id="GO:0005634">
    <property type="term" value="C:nucleus"/>
    <property type="evidence" value="ECO:0007669"/>
    <property type="project" value="UniProtKB-SubCell"/>
</dbReference>
<dbReference type="PANTHER" id="PTHR22930:SF290">
    <property type="entry name" value="OS04G0422900 PROTEIN"/>
    <property type="match status" value="1"/>
</dbReference>
<dbReference type="GO" id="GO:0016787">
    <property type="term" value="F:hydrolase activity"/>
    <property type="evidence" value="ECO:0007669"/>
    <property type="project" value="UniProtKB-KW"/>
</dbReference>
<dbReference type="GO" id="GO:0046872">
    <property type="term" value="F:metal ion binding"/>
    <property type="evidence" value="ECO:0007669"/>
    <property type="project" value="UniProtKB-KW"/>
</dbReference>
<evidence type="ECO:0000256" key="1">
    <source>
        <dbReference type="ARBA" id="ARBA00001968"/>
    </source>
</evidence>